<sequence>MSTASRLISGSAASWVRIGVNIVSQVVLVPLYLTHWSIETYGLWIAIQALVGVLFTLDTGHQEFLGYEFMRIGKDNRPKLSKYLWSGVSIGIGISLIQISLIIVFIVTNALPFVLGKTDSLDSNSINAVSIVLLLQGVAWLICTSVSGLLFRVLAPFGYFPRMAWWNCGYAVANALVPAVAVVCGADLLTTGVISSVVAIILYIPLYIDLFRILRREDIAFSAPSWEVGSKNFIHSLAVFGKIILENLRQQGVRLVLAPLTGAAGLVAFATMRTGANVALQGLNTVTNPLIPDLMRFLHERDQDRSELAFGTVWIIIVAILAPAVVILQAFVEPFYIAWTRGKVPFDPWLFATLSLSVLVFAVVQPATTVVIGNNLLKPQLFISLTAAITVVVFIYILVPLVGILGGGIALLIAEILTTVGYATVARRWLQQNGLSWPMRSFLIVLTSVVISAVTMAVMILFPHLRWIVLGVSMILFLGNTWRYWHVLPSLATQQARKILSHVPGVDKLFPV</sequence>
<dbReference type="RefSeq" id="WP_100992958.1">
    <property type="nucleotide sequence ID" value="NZ_CP025096.1"/>
</dbReference>
<feature type="transmembrane region" description="Helical" evidence="6">
    <location>
        <begin position="409"/>
        <end position="430"/>
    </location>
</feature>
<keyword evidence="2" id="KW-1003">Cell membrane</keyword>
<dbReference type="Proteomes" id="UP000232883">
    <property type="component" value="Chromosome"/>
</dbReference>
<dbReference type="GO" id="GO:0005886">
    <property type="term" value="C:plasma membrane"/>
    <property type="evidence" value="ECO:0007669"/>
    <property type="project" value="UniProtKB-SubCell"/>
</dbReference>
<protein>
    <submittedName>
        <fullName evidence="7">Uncharacterized protein</fullName>
    </submittedName>
</protein>
<keyword evidence="3 6" id="KW-0812">Transmembrane</keyword>
<feature type="transmembrane region" description="Helical" evidence="6">
    <location>
        <begin position="41"/>
        <end position="62"/>
    </location>
</feature>
<feature type="transmembrane region" description="Helical" evidence="6">
    <location>
        <begin position="308"/>
        <end position="331"/>
    </location>
</feature>
<dbReference type="AlphaFoldDB" id="A0A2K8Z956"/>
<keyword evidence="5 6" id="KW-0472">Membrane</keyword>
<keyword evidence="8" id="KW-1185">Reference proteome</keyword>
<feature type="transmembrane region" description="Helical" evidence="6">
    <location>
        <begin position="381"/>
        <end position="403"/>
    </location>
</feature>
<feature type="transmembrane region" description="Helical" evidence="6">
    <location>
        <begin position="128"/>
        <end position="151"/>
    </location>
</feature>
<feature type="transmembrane region" description="Helical" evidence="6">
    <location>
        <begin position="351"/>
        <end position="374"/>
    </location>
</feature>
<accession>A0A2K8Z956</accession>
<evidence type="ECO:0000256" key="3">
    <source>
        <dbReference type="ARBA" id="ARBA00022692"/>
    </source>
</evidence>
<evidence type="ECO:0000256" key="1">
    <source>
        <dbReference type="ARBA" id="ARBA00004651"/>
    </source>
</evidence>
<dbReference type="PANTHER" id="PTHR30250:SF26">
    <property type="entry name" value="PSMA PROTEIN"/>
    <property type="match status" value="1"/>
</dbReference>
<evidence type="ECO:0000256" key="2">
    <source>
        <dbReference type="ARBA" id="ARBA00022475"/>
    </source>
</evidence>
<dbReference type="PANTHER" id="PTHR30250">
    <property type="entry name" value="PST FAMILY PREDICTED COLANIC ACID TRANSPORTER"/>
    <property type="match status" value="1"/>
</dbReference>
<dbReference type="OrthoDB" id="7011692at2"/>
<evidence type="ECO:0000256" key="5">
    <source>
        <dbReference type="ARBA" id="ARBA00023136"/>
    </source>
</evidence>
<gene>
    <name evidence="7" type="ORF">CWM47_33990</name>
</gene>
<feature type="transmembrane region" description="Helical" evidence="6">
    <location>
        <begin position="163"/>
        <end position="182"/>
    </location>
</feature>
<dbReference type="KEGG" id="spir:CWM47_33990"/>
<dbReference type="EMBL" id="CP025096">
    <property type="protein sequence ID" value="AUD06413.1"/>
    <property type="molecule type" value="Genomic_DNA"/>
</dbReference>
<name>A0A2K8Z956_9BACT</name>
<organism evidence="7 8">
    <name type="scientific">Spirosoma pollinicola</name>
    <dbReference type="NCBI Taxonomy" id="2057025"/>
    <lineage>
        <taxon>Bacteria</taxon>
        <taxon>Pseudomonadati</taxon>
        <taxon>Bacteroidota</taxon>
        <taxon>Cytophagia</taxon>
        <taxon>Cytophagales</taxon>
        <taxon>Cytophagaceae</taxon>
        <taxon>Spirosoma</taxon>
    </lineage>
</organism>
<evidence type="ECO:0000256" key="4">
    <source>
        <dbReference type="ARBA" id="ARBA00022989"/>
    </source>
</evidence>
<comment type="subcellular location">
    <subcellularLocation>
        <location evidence="1">Cell membrane</location>
        <topology evidence="1">Multi-pass membrane protein</topology>
    </subcellularLocation>
</comment>
<keyword evidence="4 6" id="KW-1133">Transmembrane helix</keyword>
<feature type="transmembrane region" description="Helical" evidence="6">
    <location>
        <begin position="188"/>
        <end position="208"/>
    </location>
</feature>
<evidence type="ECO:0000313" key="7">
    <source>
        <dbReference type="EMBL" id="AUD06413.1"/>
    </source>
</evidence>
<reference evidence="7 8" key="1">
    <citation type="submission" date="2017-11" db="EMBL/GenBank/DDBJ databases">
        <title>Taxonomic description and genome sequences of Spirosoma HA7 sp. nov., isolated from pollen microhabitat of Corylus avellana.</title>
        <authorList>
            <person name="Ambika Manirajan B."/>
            <person name="Suarez C."/>
            <person name="Ratering S."/>
            <person name="Geissler-Plaum R."/>
            <person name="Cardinale M."/>
            <person name="Sylvia S."/>
        </authorList>
    </citation>
    <scope>NUCLEOTIDE SEQUENCE [LARGE SCALE GENOMIC DNA]</scope>
    <source>
        <strain evidence="7 8">HA7</strain>
    </source>
</reference>
<feature type="transmembrane region" description="Helical" evidence="6">
    <location>
        <begin position="12"/>
        <end position="35"/>
    </location>
</feature>
<feature type="transmembrane region" description="Helical" evidence="6">
    <location>
        <begin position="467"/>
        <end position="485"/>
    </location>
</feature>
<evidence type="ECO:0000313" key="8">
    <source>
        <dbReference type="Proteomes" id="UP000232883"/>
    </source>
</evidence>
<dbReference type="InterPro" id="IPR050833">
    <property type="entry name" value="Poly_Biosynth_Transport"/>
</dbReference>
<feature type="transmembrane region" description="Helical" evidence="6">
    <location>
        <begin position="83"/>
        <end position="108"/>
    </location>
</feature>
<proteinExistence type="predicted"/>
<evidence type="ECO:0000256" key="6">
    <source>
        <dbReference type="SAM" id="Phobius"/>
    </source>
</evidence>
<feature type="transmembrane region" description="Helical" evidence="6">
    <location>
        <begin position="442"/>
        <end position="461"/>
    </location>
</feature>